<proteinExistence type="predicted"/>
<dbReference type="Proteomes" id="UP000317318">
    <property type="component" value="Chromosome"/>
</dbReference>
<dbReference type="Gene3D" id="3.90.1570.10">
    <property type="entry name" value="tt1808, chain A"/>
    <property type="match status" value="1"/>
</dbReference>
<dbReference type="EMBL" id="CP036268">
    <property type="protein sequence ID" value="QDT39923.1"/>
    <property type="molecule type" value="Genomic_DNA"/>
</dbReference>
<evidence type="ECO:0000313" key="3">
    <source>
        <dbReference type="Proteomes" id="UP000317318"/>
    </source>
</evidence>
<sequence>MPAERSFTEVYEHPRDGEPVYRVAEMLPRQGMWSVERFLMLDDDDCPVELVNGRVEMMPMTTEEHQDAQNYLYVELLAYCDRTGAGKPSTAGIRVRMVDGNVRLPDIVFMKAEHQARRNNRYWDGADLVMEIVSEDDSNRDWEEKFAEYAASGVTEYWIIDPRDRTVTVFALDASTAAYCENFRGGVGTTARSALLDGFEIAVSAIFGKR</sequence>
<dbReference type="OrthoDB" id="280487at2"/>
<dbReference type="AlphaFoldDB" id="A0A517R7W6"/>
<accession>A0A517R7W6</accession>
<evidence type="ECO:0000313" key="2">
    <source>
        <dbReference type="EMBL" id="QDT39923.1"/>
    </source>
</evidence>
<dbReference type="RefSeq" id="WP_145366030.1">
    <property type="nucleotide sequence ID" value="NZ_CP036268.1"/>
</dbReference>
<feature type="domain" description="Putative restriction endonuclease" evidence="1">
    <location>
        <begin position="36"/>
        <end position="203"/>
    </location>
</feature>
<keyword evidence="3" id="KW-1185">Reference proteome</keyword>
<dbReference type="InterPro" id="IPR012296">
    <property type="entry name" value="Nuclease_put_TT1808"/>
</dbReference>
<gene>
    <name evidence="2" type="ORF">Pan189_43350</name>
</gene>
<dbReference type="Pfam" id="PF05685">
    <property type="entry name" value="Uma2"/>
    <property type="match status" value="1"/>
</dbReference>
<dbReference type="InterPro" id="IPR011335">
    <property type="entry name" value="Restrct_endonuc-II-like"/>
</dbReference>
<dbReference type="PANTHER" id="PTHR34107">
    <property type="entry name" value="SLL0198 PROTEIN-RELATED"/>
    <property type="match status" value="1"/>
</dbReference>
<dbReference type="SUPFAM" id="SSF52980">
    <property type="entry name" value="Restriction endonuclease-like"/>
    <property type="match status" value="1"/>
</dbReference>
<protein>
    <recommendedName>
        <fullName evidence="1">Putative restriction endonuclease domain-containing protein</fullName>
    </recommendedName>
</protein>
<dbReference type="KEGG" id="svp:Pan189_43350"/>
<dbReference type="CDD" id="cd06260">
    <property type="entry name" value="DUF820-like"/>
    <property type="match status" value="1"/>
</dbReference>
<reference evidence="2 3" key="1">
    <citation type="submission" date="2019-02" db="EMBL/GenBank/DDBJ databases">
        <title>Deep-cultivation of Planctomycetes and their phenomic and genomic characterization uncovers novel biology.</title>
        <authorList>
            <person name="Wiegand S."/>
            <person name="Jogler M."/>
            <person name="Boedeker C."/>
            <person name="Pinto D."/>
            <person name="Vollmers J."/>
            <person name="Rivas-Marin E."/>
            <person name="Kohn T."/>
            <person name="Peeters S.H."/>
            <person name="Heuer A."/>
            <person name="Rast P."/>
            <person name="Oberbeckmann S."/>
            <person name="Bunk B."/>
            <person name="Jeske O."/>
            <person name="Meyerdierks A."/>
            <person name="Storesund J.E."/>
            <person name="Kallscheuer N."/>
            <person name="Luecker S."/>
            <person name="Lage O.M."/>
            <person name="Pohl T."/>
            <person name="Merkel B.J."/>
            <person name="Hornburger P."/>
            <person name="Mueller R.-W."/>
            <person name="Bruemmer F."/>
            <person name="Labrenz M."/>
            <person name="Spormann A.M."/>
            <person name="Op den Camp H."/>
            <person name="Overmann J."/>
            <person name="Amann R."/>
            <person name="Jetten M.S.M."/>
            <person name="Mascher T."/>
            <person name="Medema M.H."/>
            <person name="Devos D.P."/>
            <person name="Kaster A.-K."/>
            <person name="Ovreas L."/>
            <person name="Rohde M."/>
            <person name="Galperin M.Y."/>
            <person name="Jogler C."/>
        </authorList>
    </citation>
    <scope>NUCLEOTIDE SEQUENCE [LARGE SCALE GENOMIC DNA]</scope>
    <source>
        <strain evidence="2 3">Pan189</strain>
    </source>
</reference>
<evidence type="ECO:0000259" key="1">
    <source>
        <dbReference type="Pfam" id="PF05685"/>
    </source>
</evidence>
<organism evidence="2 3">
    <name type="scientific">Stratiformator vulcanicus</name>
    <dbReference type="NCBI Taxonomy" id="2527980"/>
    <lineage>
        <taxon>Bacteria</taxon>
        <taxon>Pseudomonadati</taxon>
        <taxon>Planctomycetota</taxon>
        <taxon>Planctomycetia</taxon>
        <taxon>Planctomycetales</taxon>
        <taxon>Planctomycetaceae</taxon>
        <taxon>Stratiformator</taxon>
    </lineage>
</organism>
<dbReference type="PANTHER" id="PTHR34107:SF4">
    <property type="entry name" value="SLL1222 PROTEIN"/>
    <property type="match status" value="1"/>
</dbReference>
<dbReference type="InterPro" id="IPR008538">
    <property type="entry name" value="Uma2"/>
</dbReference>
<name>A0A517R7W6_9PLAN</name>